<organism evidence="1 2">
    <name type="scientific">Bdellovibrio reynosensis</name>
    <dbReference type="NCBI Taxonomy" id="2835041"/>
    <lineage>
        <taxon>Bacteria</taxon>
        <taxon>Pseudomonadati</taxon>
        <taxon>Bdellovibrionota</taxon>
        <taxon>Bdellovibrionia</taxon>
        <taxon>Bdellovibrionales</taxon>
        <taxon>Pseudobdellovibrionaceae</taxon>
        <taxon>Bdellovibrio</taxon>
    </lineage>
</organism>
<dbReference type="SFLD" id="SFLDS00003">
    <property type="entry name" value="Haloacid_Dehalogenase"/>
    <property type="match status" value="1"/>
</dbReference>
<dbReference type="Proteomes" id="UP000830116">
    <property type="component" value="Chromosome"/>
</dbReference>
<keyword evidence="2" id="KW-1185">Reference proteome</keyword>
<name>A0ABY4C7E6_9BACT</name>
<dbReference type="InterPro" id="IPR023214">
    <property type="entry name" value="HAD_sf"/>
</dbReference>
<dbReference type="PANTHER" id="PTHR47478">
    <property type="match status" value="1"/>
</dbReference>
<proteinExistence type="predicted"/>
<dbReference type="InterPro" id="IPR052550">
    <property type="entry name" value="Pyrimidine_5'-ntase_YjjG"/>
</dbReference>
<dbReference type="Pfam" id="PF13419">
    <property type="entry name" value="HAD_2"/>
    <property type="match status" value="1"/>
</dbReference>
<protein>
    <submittedName>
        <fullName evidence="1">HAD hydrolase-like protein</fullName>
    </submittedName>
</protein>
<dbReference type="EMBL" id="CP093442">
    <property type="protein sequence ID" value="UOF00840.1"/>
    <property type="molecule type" value="Genomic_DNA"/>
</dbReference>
<dbReference type="SFLD" id="SFLDG01129">
    <property type="entry name" value="C1.5:_HAD__Beta-PGM__Phosphata"/>
    <property type="match status" value="1"/>
</dbReference>
<accession>A0ABY4C7E6</accession>
<reference evidence="1" key="1">
    <citation type="submission" date="2022-03" db="EMBL/GenBank/DDBJ databases">
        <title>Genome Identification and Characterization of new species Bdellovibrio reynosense LBG001 sp. nov. from a Mexico soil sample.</title>
        <authorList>
            <person name="Camilli A."/>
            <person name="Ajao Y."/>
            <person name="Guo X."/>
        </authorList>
    </citation>
    <scope>NUCLEOTIDE SEQUENCE</scope>
    <source>
        <strain evidence="1">LBG001</strain>
    </source>
</reference>
<gene>
    <name evidence="1" type="ORF">MNR06_14155</name>
</gene>
<dbReference type="Gene3D" id="1.10.150.520">
    <property type="match status" value="1"/>
</dbReference>
<dbReference type="SUPFAM" id="SSF56784">
    <property type="entry name" value="HAD-like"/>
    <property type="match status" value="1"/>
</dbReference>
<dbReference type="Gene3D" id="3.40.50.1000">
    <property type="entry name" value="HAD superfamily/HAD-like"/>
    <property type="match status" value="1"/>
</dbReference>
<evidence type="ECO:0000313" key="1">
    <source>
        <dbReference type="EMBL" id="UOF00840.1"/>
    </source>
</evidence>
<dbReference type="InterPro" id="IPR036412">
    <property type="entry name" value="HAD-like_sf"/>
</dbReference>
<dbReference type="PANTHER" id="PTHR47478:SF1">
    <property type="entry name" value="PYRIMIDINE 5'-NUCLEOTIDASE YJJG"/>
    <property type="match status" value="1"/>
</dbReference>
<evidence type="ECO:0000313" key="2">
    <source>
        <dbReference type="Proteomes" id="UP000830116"/>
    </source>
</evidence>
<sequence>MAKYKSIAFDLDDTLLDTSGLLVPRAAQRACEKMIEAGVRCTLQECLDMRQSLASDYSHTEIFTQIANHYGTNQPGRAIHDALHEFYNPEVPEQLPLLPKALENLEKLSANYNLFLVTMGSYESQVRKIKALKIEKHFKKIYILNGFIGEKKDIAFRDIVRIASHYPHELLSIGNRLSSEIRDGKRVGADTCYFAYGEHVGEKPLYPEDHPDFTIYNHEELIPKCGL</sequence>
<dbReference type="InterPro" id="IPR041492">
    <property type="entry name" value="HAD_2"/>
</dbReference>
<dbReference type="RefSeq" id="WP_243537014.1">
    <property type="nucleotide sequence ID" value="NZ_CP093442.1"/>
</dbReference>